<name>A0A9X2RVA0_STRMQ</name>
<evidence type="ECO:0000313" key="2">
    <source>
        <dbReference type="EMBL" id="MCQ8829980.1"/>
    </source>
</evidence>
<reference evidence="2" key="1">
    <citation type="submission" date="2022-06" db="EMBL/GenBank/DDBJ databases">
        <title>WGS of actinobacteria.</title>
        <authorList>
            <person name="Thawai C."/>
        </authorList>
    </citation>
    <scope>NUCLEOTIDE SEQUENCE</scope>
    <source>
        <strain evidence="2">DSM 42010</strain>
    </source>
</reference>
<dbReference type="Proteomes" id="UP001142400">
    <property type="component" value="Unassembled WGS sequence"/>
</dbReference>
<proteinExistence type="predicted"/>
<feature type="compositionally biased region" description="Low complexity" evidence="1">
    <location>
        <begin position="83"/>
        <end position="99"/>
    </location>
</feature>
<dbReference type="EMBL" id="JANIIC010000012">
    <property type="protein sequence ID" value="MCQ8829980.1"/>
    <property type="molecule type" value="Genomic_DNA"/>
</dbReference>
<evidence type="ECO:0000313" key="3">
    <source>
        <dbReference type="Proteomes" id="UP001142400"/>
    </source>
</evidence>
<dbReference type="RefSeq" id="WP_257631197.1">
    <property type="nucleotide sequence ID" value="NZ_JANIIC010000012.1"/>
</dbReference>
<dbReference type="AlphaFoldDB" id="A0A9X2RVA0"/>
<comment type="caution">
    <text evidence="2">The sequence shown here is derived from an EMBL/GenBank/DDBJ whole genome shotgun (WGS) entry which is preliminary data.</text>
</comment>
<feature type="region of interest" description="Disordered" evidence="1">
    <location>
        <begin position="79"/>
        <end position="99"/>
    </location>
</feature>
<keyword evidence="3" id="KW-1185">Reference proteome</keyword>
<gene>
    <name evidence="2" type="ORF">NQU54_13040</name>
</gene>
<accession>A0A9X2RVA0</accession>
<protein>
    <submittedName>
        <fullName evidence="2">Uncharacterized protein</fullName>
    </submittedName>
</protein>
<evidence type="ECO:0000256" key="1">
    <source>
        <dbReference type="SAM" id="MobiDB-lite"/>
    </source>
</evidence>
<organism evidence="2 3">
    <name type="scientific">Streptomyces malaysiensis subsp. samsunensis</name>
    <dbReference type="NCBI Taxonomy" id="459658"/>
    <lineage>
        <taxon>Bacteria</taxon>
        <taxon>Bacillati</taxon>
        <taxon>Actinomycetota</taxon>
        <taxon>Actinomycetes</taxon>
        <taxon>Kitasatosporales</taxon>
        <taxon>Streptomycetaceae</taxon>
        <taxon>Streptomyces</taxon>
        <taxon>Streptomyces violaceusniger group</taxon>
    </lineage>
</organism>
<sequence length="99" mass="10304">MGKFKKAKPVSAAMAFIRGTAGSSWYGGQGGHEVRSAEGITPKAVSFSNSEVEEAMALMDAIGGTDISQYRDQYRVGLPVGTGRRSSLSSMSVSGGSRP</sequence>